<keyword evidence="2" id="KW-0472">Membrane</keyword>
<dbReference type="Pfam" id="PF01757">
    <property type="entry name" value="Acyl_transf_3"/>
    <property type="match status" value="1"/>
</dbReference>
<dbReference type="AlphaFoldDB" id="A0A212AB55"/>
<dbReference type="InterPro" id="IPR002656">
    <property type="entry name" value="Acyl_transf_3_dom"/>
</dbReference>
<protein>
    <submittedName>
        <fullName evidence="4">Acyltransferase</fullName>
    </submittedName>
</protein>
<feature type="domain" description="Acyltransferase 3" evidence="3">
    <location>
        <begin position="46"/>
        <end position="358"/>
    </location>
</feature>
<dbReference type="Proteomes" id="UP000196878">
    <property type="component" value="Unassembled WGS sequence"/>
</dbReference>
<evidence type="ECO:0000313" key="4">
    <source>
        <dbReference type="EMBL" id="OWJ77773.1"/>
    </source>
</evidence>
<feature type="transmembrane region" description="Helical" evidence="2">
    <location>
        <begin position="264"/>
        <end position="281"/>
    </location>
</feature>
<dbReference type="OrthoDB" id="9767863at2"/>
<evidence type="ECO:0000256" key="2">
    <source>
        <dbReference type="SAM" id="Phobius"/>
    </source>
</evidence>
<organism evidence="4 5">
    <name type="scientific">Haematobacter genomosp. 1</name>
    <dbReference type="NCBI Taxonomy" id="366618"/>
    <lineage>
        <taxon>Bacteria</taxon>
        <taxon>Pseudomonadati</taxon>
        <taxon>Pseudomonadota</taxon>
        <taxon>Alphaproteobacteria</taxon>
        <taxon>Rhodobacterales</taxon>
        <taxon>Paracoccaceae</taxon>
        <taxon>Haematobacter</taxon>
    </lineage>
</organism>
<dbReference type="EMBL" id="NIPW01000016">
    <property type="protein sequence ID" value="OWJ77773.1"/>
    <property type="molecule type" value="Genomic_DNA"/>
</dbReference>
<keyword evidence="4" id="KW-0012">Acyltransferase</keyword>
<reference evidence="4 5" key="1">
    <citation type="submission" date="2016-12" db="EMBL/GenBank/DDBJ databases">
        <title>Comparison of Traditional DNA-DNA Hybridization with In Silico Genomic Analysis.</title>
        <authorList>
            <person name="Nicholson A.C."/>
            <person name="Humrighouse B.W."/>
            <person name="Graziano J."/>
            <person name="Lasker B."/>
            <person name="Whitney A.M."/>
            <person name="Mcquiston J.R."/>
        </authorList>
    </citation>
    <scope>NUCLEOTIDE SEQUENCE [LARGE SCALE GENOMIC DNA]</scope>
    <source>
        <strain evidence="4 5">H2240</strain>
    </source>
</reference>
<gene>
    <name evidence="4" type="ORF">CDV49_10815</name>
</gene>
<feature type="transmembrane region" description="Helical" evidence="2">
    <location>
        <begin position="287"/>
        <end position="305"/>
    </location>
</feature>
<evidence type="ECO:0000256" key="1">
    <source>
        <dbReference type="SAM" id="MobiDB-lite"/>
    </source>
</evidence>
<keyword evidence="2" id="KW-1133">Transmembrane helix</keyword>
<keyword evidence="5" id="KW-1185">Reference proteome</keyword>
<comment type="caution">
    <text evidence="4">The sequence shown here is derived from an EMBL/GenBank/DDBJ whole genome shotgun (WGS) entry which is preliminary data.</text>
</comment>
<dbReference type="PANTHER" id="PTHR23028:SF53">
    <property type="entry name" value="ACYL_TRANSF_3 DOMAIN-CONTAINING PROTEIN"/>
    <property type="match status" value="1"/>
</dbReference>
<dbReference type="GO" id="GO:0000271">
    <property type="term" value="P:polysaccharide biosynthetic process"/>
    <property type="evidence" value="ECO:0007669"/>
    <property type="project" value="TreeGrafter"/>
</dbReference>
<feature type="transmembrane region" description="Helical" evidence="2">
    <location>
        <begin position="215"/>
        <end position="232"/>
    </location>
</feature>
<feature type="transmembrane region" description="Helical" evidence="2">
    <location>
        <begin position="80"/>
        <end position="103"/>
    </location>
</feature>
<evidence type="ECO:0000259" key="3">
    <source>
        <dbReference type="Pfam" id="PF01757"/>
    </source>
</evidence>
<feature type="transmembrane region" description="Helical" evidence="2">
    <location>
        <begin position="341"/>
        <end position="362"/>
    </location>
</feature>
<name>A0A212AB55_9RHOB</name>
<dbReference type="GO" id="GO:0016020">
    <property type="term" value="C:membrane"/>
    <property type="evidence" value="ECO:0007669"/>
    <property type="project" value="TreeGrafter"/>
</dbReference>
<dbReference type="InterPro" id="IPR050879">
    <property type="entry name" value="Acyltransferase_3"/>
</dbReference>
<evidence type="ECO:0000313" key="5">
    <source>
        <dbReference type="Proteomes" id="UP000196878"/>
    </source>
</evidence>
<feature type="region of interest" description="Disordered" evidence="1">
    <location>
        <begin position="370"/>
        <end position="403"/>
    </location>
</feature>
<keyword evidence="2" id="KW-0812">Transmembrane</keyword>
<accession>A0A212AB55</accession>
<dbReference type="GO" id="GO:0016747">
    <property type="term" value="F:acyltransferase activity, transferring groups other than amino-acyl groups"/>
    <property type="evidence" value="ECO:0007669"/>
    <property type="project" value="InterPro"/>
</dbReference>
<feature type="transmembrane region" description="Helical" evidence="2">
    <location>
        <begin position="50"/>
        <end position="68"/>
    </location>
</feature>
<sequence>MSGKMRGYSCSQGIAKARPAPRGQAGSIGSMQHITLADGALRGRNNNFNLIRMIAATAVLVSHAWPLSLGPQAAAPLEHVLGTISLGSIAVAIFFGLSGYFITASFQNSRGDRMVFIQARLLRLFPALAVVAVLTVIVAGVALTTAPASQYWPAAVKYVLRTLSLALPMQPLPGVFEDNPFGPAVNGSLWTLFYEFLCYMGVLALGIVGLLRRDFLLLLVTGLFLIHAFPPPEWYHPRLMRLAELGYPFAIGMAFRLWQKQIPLHWLICVAAILLSVLARFTPWFNVVFIPALIYCTFYIGHLNLGRLREYNLLGDYSYGTYIYAFPIQQVVAHWGVRDPFVNIAIALPITLVCAVLSWKFVEKPALDLRRSAPPPQPKPQPDAFGAAASTPASVRREPRALK</sequence>
<proteinExistence type="predicted"/>
<dbReference type="PANTHER" id="PTHR23028">
    <property type="entry name" value="ACETYLTRANSFERASE"/>
    <property type="match status" value="1"/>
</dbReference>
<keyword evidence="4" id="KW-0808">Transferase</keyword>
<feature type="transmembrane region" description="Helical" evidence="2">
    <location>
        <begin position="124"/>
        <end position="143"/>
    </location>
</feature>
<feature type="transmembrane region" description="Helical" evidence="2">
    <location>
        <begin position="189"/>
        <end position="208"/>
    </location>
</feature>